<sequence>MQPTRPMIKFCLAPDIGYAEVELEVCQLCQKIQVIRGTVALSKPEMIQHLLDVHDVREPEVEKHYVTHTLPNMASCDEYGFPIYNRFKARSG</sequence>
<evidence type="ECO:0000313" key="1">
    <source>
        <dbReference type="EMBL" id="CAE7194438.1"/>
    </source>
</evidence>
<dbReference type="EMBL" id="CAJNJQ010003231">
    <property type="protein sequence ID" value="CAE7194438.1"/>
    <property type="molecule type" value="Genomic_DNA"/>
</dbReference>
<name>A0A8H3E2X1_9AGAM</name>
<dbReference type="Proteomes" id="UP000663827">
    <property type="component" value="Unassembled WGS sequence"/>
</dbReference>
<comment type="caution">
    <text evidence="1">The sequence shown here is derived from an EMBL/GenBank/DDBJ whole genome shotgun (WGS) entry which is preliminary data.</text>
</comment>
<organism evidence="1 2">
    <name type="scientific">Rhizoctonia solani</name>
    <dbReference type="NCBI Taxonomy" id="456999"/>
    <lineage>
        <taxon>Eukaryota</taxon>
        <taxon>Fungi</taxon>
        <taxon>Dikarya</taxon>
        <taxon>Basidiomycota</taxon>
        <taxon>Agaricomycotina</taxon>
        <taxon>Agaricomycetes</taxon>
        <taxon>Cantharellales</taxon>
        <taxon>Ceratobasidiaceae</taxon>
        <taxon>Rhizoctonia</taxon>
    </lineage>
</organism>
<dbReference type="AlphaFoldDB" id="A0A8H3E2X1"/>
<gene>
    <name evidence="1" type="ORF">RDB_LOCUS131464</name>
</gene>
<evidence type="ECO:0000313" key="2">
    <source>
        <dbReference type="Proteomes" id="UP000663827"/>
    </source>
</evidence>
<proteinExistence type="predicted"/>
<reference evidence="1" key="1">
    <citation type="submission" date="2021-01" db="EMBL/GenBank/DDBJ databases">
        <authorList>
            <person name="Kaushik A."/>
        </authorList>
    </citation>
    <scope>NUCLEOTIDE SEQUENCE</scope>
    <source>
        <strain evidence="1">AG5</strain>
    </source>
</reference>
<protein>
    <submittedName>
        <fullName evidence="1">Uncharacterized protein</fullName>
    </submittedName>
</protein>
<accession>A0A8H3E2X1</accession>